<gene>
    <name evidence="3" type="ORF">RNA01_32140</name>
</gene>
<evidence type="ECO:0000313" key="4">
    <source>
        <dbReference type="Proteomes" id="UP000321717"/>
    </source>
</evidence>
<evidence type="ECO:0000313" key="3">
    <source>
        <dbReference type="EMBL" id="GEO86282.1"/>
    </source>
</evidence>
<keyword evidence="4" id="KW-1185">Reference proteome</keyword>
<dbReference type="Gene3D" id="3.60.40.10">
    <property type="entry name" value="PPM-type phosphatase domain"/>
    <property type="match status" value="1"/>
</dbReference>
<comment type="caution">
    <text evidence="3">The sequence shown here is derived from an EMBL/GenBank/DDBJ whole genome shotgun (WGS) entry which is preliminary data.</text>
</comment>
<evidence type="ECO:0000259" key="2">
    <source>
        <dbReference type="Pfam" id="PF13672"/>
    </source>
</evidence>
<dbReference type="InterPro" id="IPR001932">
    <property type="entry name" value="PPM-type_phosphatase-like_dom"/>
</dbReference>
<dbReference type="EMBL" id="BJZP01000018">
    <property type="protein sequence ID" value="GEO86282.1"/>
    <property type="molecule type" value="Genomic_DNA"/>
</dbReference>
<accession>A0A512HLG4</accession>
<dbReference type="InterPro" id="IPR036457">
    <property type="entry name" value="PPM-type-like_dom_sf"/>
</dbReference>
<feature type="domain" description="PPM-type phosphatase" evidence="2">
    <location>
        <begin position="14"/>
        <end position="219"/>
    </location>
</feature>
<sequence>MTGAWRWAGARSKGTSHEKAGLPCQDYGCANEVDGPVGPVFIAVVSDGAGSALRADVGSKIASITMLRMAQHFLRRSPRSELGEETTWEWLDAIRDRINAEAERVSLKPRDFAATVIAIIADNSGVTIIHVGDGAVAIKATNSETWSVPSWPYQGEYASTTSFITDDPQPRLDFVVMDDPVSAFAVFSDGIERMVLDFANRTPHAPFFERMVKPVMALSNPGRDVDLSKALQSYLSSPAVCERTDDDKTLILGARL</sequence>
<dbReference type="Pfam" id="PF13672">
    <property type="entry name" value="PP2C_2"/>
    <property type="match status" value="1"/>
</dbReference>
<reference evidence="3 4" key="1">
    <citation type="submission" date="2019-07" db="EMBL/GenBank/DDBJ databases">
        <title>Whole genome shotgun sequence of Rhizobium naphthalenivorans NBRC 107585.</title>
        <authorList>
            <person name="Hosoyama A."/>
            <person name="Uohara A."/>
            <person name="Ohji S."/>
            <person name="Ichikawa N."/>
        </authorList>
    </citation>
    <scope>NUCLEOTIDE SEQUENCE [LARGE SCALE GENOMIC DNA]</scope>
    <source>
        <strain evidence="3 4">NBRC 107585</strain>
    </source>
</reference>
<organism evidence="3 4">
    <name type="scientific">Ciceribacter naphthalenivorans</name>
    <dbReference type="NCBI Taxonomy" id="1118451"/>
    <lineage>
        <taxon>Bacteria</taxon>
        <taxon>Pseudomonadati</taxon>
        <taxon>Pseudomonadota</taxon>
        <taxon>Alphaproteobacteria</taxon>
        <taxon>Hyphomicrobiales</taxon>
        <taxon>Rhizobiaceae</taxon>
        <taxon>Ciceribacter</taxon>
    </lineage>
</organism>
<evidence type="ECO:0000256" key="1">
    <source>
        <dbReference type="SAM" id="MobiDB-lite"/>
    </source>
</evidence>
<feature type="region of interest" description="Disordered" evidence="1">
    <location>
        <begin position="1"/>
        <end position="21"/>
    </location>
</feature>
<name>A0A512HLG4_9HYPH</name>
<dbReference type="Proteomes" id="UP000321717">
    <property type="component" value="Unassembled WGS sequence"/>
</dbReference>
<dbReference type="OrthoDB" id="9805674at2"/>
<dbReference type="RefSeq" id="WP_147181231.1">
    <property type="nucleotide sequence ID" value="NZ_BJZP01000018.1"/>
</dbReference>
<dbReference type="SUPFAM" id="SSF81606">
    <property type="entry name" value="PP2C-like"/>
    <property type="match status" value="1"/>
</dbReference>
<protein>
    <recommendedName>
        <fullName evidence="2">PPM-type phosphatase domain-containing protein</fullName>
    </recommendedName>
</protein>
<dbReference type="AlphaFoldDB" id="A0A512HLG4"/>
<proteinExistence type="predicted"/>